<dbReference type="AlphaFoldDB" id="A0A2H0W2J6"/>
<dbReference type="InterPro" id="IPR039564">
    <property type="entry name" value="Peptidase_C39-like"/>
</dbReference>
<dbReference type="Proteomes" id="UP000230935">
    <property type="component" value="Unassembled WGS sequence"/>
</dbReference>
<evidence type="ECO:0000313" key="4">
    <source>
        <dbReference type="Proteomes" id="UP000230935"/>
    </source>
</evidence>
<name>A0A2H0W2J6_9BACT</name>
<dbReference type="PROSITE" id="PS51257">
    <property type="entry name" value="PROKAR_LIPOPROTEIN"/>
    <property type="match status" value="1"/>
</dbReference>
<reference evidence="4" key="1">
    <citation type="submission" date="2017-09" db="EMBL/GenBank/DDBJ databases">
        <title>Depth-based differentiation of microbial function through sediment-hosted aquifers and enrichment of novel symbionts in the deep terrestrial subsurface.</title>
        <authorList>
            <person name="Probst A.J."/>
            <person name="Ladd B."/>
            <person name="Jarett J.K."/>
            <person name="Geller-Mcgrath D.E."/>
            <person name="Sieber C.M.K."/>
            <person name="Emerson J.B."/>
            <person name="Anantharaman K."/>
            <person name="Thomas B.C."/>
            <person name="Malmstrom R."/>
            <person name="Stieglmeier M."/>
            <person name="Klingl A."/>
            <person name="Woyke T."/>
            <person name="Ryan C.M."/>
            <person name="Banfield J.F."/>
        </authorList>
    </citation>
    <scope>NUCLEOTIDE SEQUENCE [LARGE SCALE GENOMIC DNA]</scope>
</reference>
<proteinExistence type="predicted"/>
<comment type="caution">
    <text evidence="3">The sequence shown here is derived from an EMBL/GenBank/DDBJ whole genome shotgun (WGS) entry which is preliminary data.</text>
</comment>
<protein>
    <recommendedName>
        <fullName evidence="2">Peptidase C39-like domain-containing protein</fullName>
    </recommendedName>
</protein>
<accession>A0A2H0W2J6</accession>
<feature type="region of interest" description="Disordered" evidence="1">
    <location>
        <begin position="62"/>
        <end position="87"/>
    </location>
</feature>
<dbReference type="Gene3D" id="3.90.70.10">
    <property type="entry name" value="Cysteine proteinases"/>
    <property type="match status" value="1"/>
</dbReference>
<gene>
    <name evidence="3" type="ORF">COT81_00315</name>
</gene>
<sequence>MVKFFPLLVIFILAGCTQKAPNILIHQKDSPANTNYDTNLPVIESDQTVNVKDDASREVTIPDSPNEKPAVGVVNPNSEGTTKAAPGKPLASVSYPVPFAPQAPYAVWDEVHEETCEEASMKMVQAYFAGEDISAHLMEQSLISQVKWQEQNGYGVDLTADEVKHILENYFNLKAEVTPNIDAISLKNYLTQGKLIIVPAAGRELGNPYFSGAGPIYHMLVIRGYDQTHFITNDPGTKRGEGYRYKYQTLINAIHDWPRHLENDQGKVSASQILQGQKVVVIVDKP</sequence>
<evidence type="ECO:0000256" key="1">
    <source>
        <dbReference type="SAM" id="MobiDB-lite"/>
    </source>
</evidence>
<evidence type="ECO:0000259" key="2">
    <source>
        <dbReference type="Pfam" id="PF13529"/>
    </source>
</evidence>
<dbReference type="Pfam" id="PF13529">
    <property type="entry name" value="Peptidase_C39_2"/>
    <property type="match status" value="1"/>
</dbReference>
<evidence type="ECO:0000313" key="3">
    <source>
        <dbReference type="EMBL" id="PIS05592.1"/>
    </source>
</evidence>
<dbReference type="EMBL" id="PEZZ01000002">
    <property type="protein sequence ID" value="PIS05592.1"/>
    <property type="molecule type" value="Genomic_DNA"/>
</dbReference>
<feature type="domain" description="Peptidase C39-like" evidence="2">
    <location>
        <begin position="97"/>
        <end position="235"/>
    </location>
</feature>
<organism evidence="3 4">
    <name type="scientific">Candidatus Buchananbacteria bacterium CG10_big_fil_rev_8_21_14_0_10_42_9</name>
    <dbReference type="NCBI Taxonomy" id="1974526"/>
    <lineage>
        <taxon>Bacteria</taxon>
        <taxon>Candidatus Buchananiibacteriota</taxon>
    </lineage>
</organism>